<organism evidence="2 3">
    <name type="scientific">Marasmiellus scandens</name>
    <dbReference type="NCBI Taxonomy" id="2682957"/>
    <lineage>
        <taxon>Eukaryota</taxon>
        <taxon>Fungi</taxon>
        <taxon>Dikarya</taxon>
        <taxon>Basidiomycota</taxon>
        <taxon>Agaricomycotina</taxon>
        <taxon>Agaricomycetes</taxon>
        <taxon>Agaricomycetidae</taxon>
        <taxon>Agaricales</taxon>
        <taxon>Marasmiineae</taxon>
        <taxon>Omphalotaceae</taxon>
        <taxon>Marasmiellus</taxon>
    </lineage>
</organism>
<evidence type="ECO:0000313" key="2">
    <source>
        <dbReference type="EMBL" id="KAK7441382.1"/>
    </source>
</evidence>
<evidence type="ECO:0000256" key="1">
    <source>
        <dbReference type="SAM" id="SignalP"/>
    </source>
</evidence>
<reference evidence="2 3" key="1">
    <citation type="submission" date="2024-01" db="EMBL/GenBank/DDBJ databases">
        <title>A draft genome for the cacao thread blight pathogen Marasmiellus scandens.</title>
        <authorList>
            <person name="Baruah I.K."/>
            <person name="Leung J."/>
            <person name="Bukari Y."/>
            <person name="Amoako-Attah I."/>
            <person name="Meinhardt L.W."/>
            <person name="Bailey B.A."/>
            <person name="Cohen S.P."/>
        </authorList>
    </citation>
    <scope>NUCLEOTIDE SEQUENCE [LARGE SCALE GENOMIC DNA]</scope>
    <source>
        <strain evidence="2 3">GH-19</strain>
    </source>
</reference>
<evidence type="ECO:0000313" key="3">
    <source>
        <dbReference type="Proteomes" id="UP001498398"/>
    </source>
</evidence>
<dbReference type="Proteomes" id="UP001498398">
    <property type="component" value="Unassembled WGS sequence"/>
</dbReference>
<protein>
    <submittedName>
        <fullName evidence="2">Uncharacterized protein</fullName>
    </submittedName>
</protein>
<name>A0ABR1IUN2_9AGAR</name>
<feature type="chain" id="PRO_5046539217" evidence="1">
    <location>
        <begin position="20"/>
        <end position="99"/>
    </location>
</feature>
<dbReference type="EMBL" id="JBANRG010000063">
    <property type="protein sequence ID" value="KAK7441382.1"/>
    <property type="molecule type" value="Genomic_DNA"/>
</dbReference>
<accession>A0ABR1IUN2</accession>
<comment type="caution">
    <text evidence="2">The sequence shown here is derived from an EMBL/GenBank/DDBJ whole genome shotgun (WGS) entry which is preliminary data.</text>
</comment>
<keyword evidence="1" id="KW-0732">Signal</keyword>
<feature type="signal peptide" evidence="1">
    <location>
        <begin position="1"/>
        <end position="19"/>
    </location>
</feature>
<gene>
    <name evidence="2" type="ORF">VKT23_016630</name>
</gene>
<proteinExistence type="predicted"/>
<sequence>MATLNIPLGSLLTSELVLCARNAGQSSSQDIPSFMLKPKELGTGYHPTALASSSLEPGLLNVQIVKDPNGSITTTVSVVHTPTTQVQQNVTTYSGSMNN</sequence>
<keyword evidence="3" id="KW-1185">Reference proteome</keyword>